<keyword evidence="4" id="KW-1185">Reference proteome</keyword>
<dbReference type="EMBL" id="JAEPRD010000009">
    <property type="protein sequence ID" value="KAG2211176.1"/>
    <property type="molecule type" value="Genomic_DNA"/>
</dbReference>
<reference evidence="3" key="1">
    <citation type="submission" date="2020-12" db="EMBL/GenBank/DDBJ databases">
        <title>Metabolic potential, ecology and presence of endohyphal bacteria is reflected in genomic diversity of Mucoromycotina.</title>
        <authorList>
            <person name="Muszewska A."/>
            <person name="Okrasinska A."/>
            <person name="Steczkiewicz K."/>
            <person name="Drgas O."/>
            <person name="Orlowska M."/>
            <person name="Perlinska-Lenart U."/>
            <person name="Aleksandrzak-Piekarczyk T."/>
            <person name="Szatraj K."/>
            <person name="Zielenkiewicz U."/>
            <person name="Pilsyk S."/>
            <person name="Malc E."/>
            <person name="Mieczkowski P."/>
            <person name="Kruszewska J.S."/>
            <person name="Biernat P."/>
            <person name="Pawlowska J."/>
        </authorList>
    </citation>
    <scope>NUCLEOTIDE SEQUENCE</scope>
    <source>
        <strain evidence="3">WA0000017839</strain>
    </source>
</reference>
<comment type="caution">
    <text evidence="3">The sequence shown here is derived from an EMBL/GenBank/DDBJ whole genome shotgun (WGS) entry which is preliminary data.</text>
</comment>
<evidence type="ECO:0000256" key="1">
    <source>
        <dbReference type="SAM" id="MobiDB-lite"/>
    </source>
</evidence>
<dbReference type="OrthoDB" id="2438895at2759"/>
<proteinExistence type="predicted"/>
<accession>A0A8H7V5S3</accession>
<evidence type="ECO:0000313" key="3">
    <source>
        <dbReference type="EMBL" id="KAG2211176.1"/>
    </source>
</evidence>
<evidence type="ECO:0000256" key="2">
    <source>
        <dbReference type="SAM" id="SignalP"/>
    </source>
</evidence>
<feature type="chain" id="PRO_5034020629" evidence="2">
    <location>
        <begin position="24"/>
        <end position="152"/>
    </location>
</feature>
<gene>
    <name evidence="3" type="ORF">INT47_006295</name>
</gene>
<dbReference type="Proteomes" id="UP000603453">
    <property type="component" value="Unassembled WGS sequence"/>
</dbReference>
<evidence type="ECO:0000313" key="4">
    <source>
        <dbReference type="Proteomes" id="UP000603453"/>
    </source>
</evidence>
<keyword evidence="2" id="KW-0732">Signal</keyword>
<name>A0A8H7V5S3_9FUNG</name>
<feature type="signal peptide" evidence="2">
    <location>
        <begin position="1"/>
        <end position="23"/>
    </location>
</feature>
<sequence>MRFSTVIPSVLLVAFLAITHVAADSQVKNNVALTSDNVEAEIMYQYFEKREGAEDNTKNGTTIYNLRKPEGTDATASTGSSYHGGGETTGNSDKAATKAKAAGSFATIPIFTRGDLFYLGIAVTLFLWCTGKFLDVKMERQEKYAESQIHSI</sequence>
<feature type="region of interest" description="Disordered" evidence="1">
    <location>
        <begin position="67"/>
        <end position="92"/>
    </location>
</feature>
<protein>
    <submittedName>
        <fullName evidence="3">Uncharacterized protein</fullName>
    </submittedName>
</protein>
<dbReference type="AlphaFoldDB" id="A0A8H7V5S3"/>
<organism evidence="3 4">
    <name type="scientific">Mucor saturninus</name>
    <dbReference type="NCBI Taxonomy" id="64648"/>
    <lineage>
        <taxon>Eukaryota</taxon>
        <taxon>Fungi</taxon>
        <taxon>Fungi incertae sedis</taxon>
        <taxon>Mucoromycota</taxon>
        <taxon>Mucoromycotina</taxon>
        <taxon>Mucoromycetes</taxon>
        <taxon>Mucorales</taxon>
        <taxon>Mucorineae</taxon>
        <taxon>Mucoraceae</taxon>
        <taxon>Mucor</taxon>
    </lineage>
</organism>